<keyword evidence="6 7" id="KW-0472">Membrane</keyword>
<gene>
    <name evidence="9" type="primary">gsiD_2</name>
    <name evidence="9" type="ORF">CLPUN_05860</name>
</gene>
<comment type="subcellular location">
    <subcellularLocation>
        <location evidence="1 7">Cell membrane</location>
        <topology evidence="1 7">Multi-pass membrane protein</topology>
    </subcellularLocation>
</comment>
<dbReference type="InterPro" id="IPR035906">
    <property type="entry name" value="MetI-like_sf"/>
</dbReference>
<reference evidence="9 10" key="1">
    <citation type="submission" date="2016-05" db="EMBL/GenBank/DDBJ databases">
        <title>Microbial solvent formation.</title>
        <authorList>
            <person name="Poehlein A."/>
            <person name="Montoya Solano J.D."/>
            <person name="Flitsch S."/>
            <person name="Krabben P."/>
            <person name="Duerre P."/>
            <person name="Daniel R."/>
        </authorList>
    </citation>
    <scope>NUCLEOTIDE SEQUENCE [LARGE SCALE GENOMIC DNA]</scope>
    <source>
        <strain evidence="9 10">DSM 2619</strain>
    </source>
</reference>
<accession>A0A1S8TWK6</accession>
<organism evidence="9 10">
    <name type="scientific">Clostridium puniceum</name>
    <dbReference type="NCBI Taxonomy" id="29367"/>
    <lineage>
        <taxon>Bacteria</taxon>
        <taxon>Bacillati</taxon>
        <taxon>Bacillota</taxon>
        <taxon>Clostridia</taxon>
        <taxon>Eubacteriales</taxon>
        <taxon>Clostridiaceae</taxon>
        <taxon>Clostridium</taxon>
    </lineage>
</organism>
<evidence type="ECO:0000256" key="4">
    <source>
        <dbReference type="ARBA" id="ARBA00022692"/>
    </source>
</evidence>
<evidence type="ECO:0000256" key="3">
    <source>
        <dbReference type="ARBA" id="ARBA00022475"/>
    </source>
</evidence>
<keyword evidence="3" id="KW-1003">Cell membrane</keyword>
<dbReference type="STRING" id="29367.CLPUN_05860"/>
<keyword evidence="2 7" id="KW-0813">Transport</keyword>
<dbReference type="InterPro" id="IPR000515">
    <property type="entry name" value="MetI-like"/>
</dbReference>
<dbReference type="NCBIfam" id="NF045476">
    <property type="entry name" value="Opp4C"/>
    <property type="match status" value="1"/>
</dbReference>
<dbReference type="Pfam" id="PF00528">
    <property type="entry name" value="BPD_transp_1"/>
    <property type="match status" value="1"/>
</dbReference>
<feature type="domain" description="ABC transmembrane type-1" evidence="8">
    <location>
        <begin position="85"/>
        <end position="276"/>
    </location>
</feature>
<dbReference type="InterPro" id="IPR050366">
    <property type="entry name" value="BP-dependent_transpt_permease"/>
</dbReference>
<name>A0A1S8TWK6_9CLOT</name>
<evidence type="ECO:0000313" key="10">
    <source>
        <dbReference type="Proteomes" id="UP000190890"/>
    </source>
</evidence>
<feature type="transmembrane region" description="Helical" evidence="7">
    <location>
        <begin position="89"/>
        <end position="113"/>
    </location>
</feature>
<dbReference type="AlphaFoldDB" id="A0A1S8TWK6"/>
<comment type="similarity">
    <text evidence="7">Belongs to the binding-protein-dependent transport system permease family.</text>
</comment>
<dbReference type="SUPFAM" id="SSF161098">
    <property type="entry name" value="MetI-like"/>
    <property type="match status" value="1"/>
</dbReference>
<dbReference type="EMBL" id="LZZM01000032">
    <property type="protein sequence ID" value="OOM82090.1"/>
    <property type="molecule type" value="Genomic_DNA"/>
</dbReference>
<dbReference type="GO" id="GO:0005886">
    <property type="term" value="C:plasma membrane"/>
    <property type="evidence" value="ECO:0007669"/>
    <property type="project" value="UniProtKB-SubCell"/>
</dbReference>
<keyword evidence="4 7" id="KW-0812">Transmembrane</keyword>
<feature type="transmembrane region" description="Helical" evidence="7">
    <location>
        <begin position="255"/>
        <end position="276"/>
    </location>
</feature>
<sequence length="289" mass="31556">MKVSREKALTPAKITWNKLKRNKLAVFGAVILSFLILLSVIAPIISPYGRDTVDLLNIESAPTAKHILGTDELGRDIFTRLIYGGQVSLSVGVLATLIQLGIGITLGAIAGYFGGITDKVIMRFVDIIMCFPFMVIAITIASILGPSIWNVMIIIGILGWPKIARIVRAEILSLKEREFIEAAKALGLDSREIILKHIIHNIYAPIIIYGTLGIAQGILSEASLSFLGMGVKQPQPSWGNMLSAAQNMRALQSEWWLWIPPGLLVFLTIISINFLGDGLRDALDPKTKS</sequence>
<feature type="transmembrane region" description="Helical" evidence="7">
    <location>
        <begin position="120"/>
        <end position="141"/>
    </location>
</feature>
<dbReference type="Gene3D" id="1.10.3720.10">
    <property type="entry name" value="MetI-like"/>
    <property type="match status" value="1"/>
</dbReference>
<dbReference type="InterPro" id="IPR053523">
    <property type="entry name" value="Oligopeptide_permease_AppC"/>
</dbReference>
<dbReference type="GO" id="GO:0055085">
    <property type="term" value="P:transmembrane transport"/>
    <property type="evidence" value="ECO:0007669"/>
    <property type="project" value="InterPro"/>
</dbReference>
<evidence type="ECO:0000313" key="9">
    <source>
        <dbReference type="EMBL" id="OOM82090.1"/>
    </source>
</evidence>
<feature type="transmembrane region" description="Helical" evidence="7">
    <location>
        <begin position="24"/>
        <end position="45"/>
    </location>
</feature>
<evidence type="ECO:0000259" key="8">
    <source>
        <dbReference type="PROSITE" id="PS50928"/>
    </source>
</evidence>
<feature type="transmembrane region" description="Helical" evidence="7">
    <location>
        <begin position="147"/>
        <end position="167"/>
    </location>
</feature>
<evidence type="ECO:0000256" key="6">
    <source>
        <dbReference type="ARBA" id="ARBA00023136"/>
    </source>
</evidence>
<dbReference type="PANTHER" id="PTHR43386:SF1">
    <property type="entry name" value="D,D-DIPEPTIDE TRANSPORT SYSTEM PERMEASE PROTEIN DDPC-RELATED"/>
    <property type="match status" value="1"/>
</dbReference>
<dbReference type="RefSeq" id="WP_198944280.1">
    <property type="nucleotide sequence ID" value="NZ_LZZM01000032.1"/>
</dbReference>
<keyword evidence="10" id="KW-1185">Reference proteome</keyword>
<dbReference type="CDD" id="cd06261">
    <property type="entry name" value="TM_PBP2"/>
    <property type="match status" value="1"/>
</dbReference>
<dbReference type="Pfam" id="PF12911">
    <property type="entry name" value="OppC_N"/>
    <property type="match status" value="1"/>
</dbReference>
<dbReference type="InterPro" id="IPR025966">
    <property type="entry name" value="OppC_N"/>
</dbReference>
<keyword evidence="5 7" id="KW-1133">Transmembrane helix</keyword>
<protein>
    <submittedName>
        <fullName evidence="9">Glutathione transport system permease protein GsiD</fullName>
    </submittedName>
</protein>
<dbReference type="PANTHER" id="PTHR43386">
    <property type="entry name" value="OLIGOPEPTIDE TRANSPORT SYSTEM PERMEASE PROTEIN APPC"/>
    <property type="match status" value="1"/>
</dbReference>
<dbReference type="Proteomes" id="UP000190890">
    <property type="component" value="Unassembled WGS sequence"/>
</dbReference>
<evidence type="ECO:0000256" key="5">
    <source>
        <dbReference type="ARBA" id="ARBA00022989"/>
    </source>
</evidence>
<proteinExistence type="inferred from homology"/>
<feature type="transmembrane region" description="Helical" evidence="7">
    <location>
        <begin position="198"/>
        <end position="219"/>
    </location>
</feature>
<dbReference type="PROSITE" id="PS50928">
    <property type="entry name" value="ABC_TM1"/>
    <property type="match status" value="1"/>
</dbReference>
<evidence type="ECO:0000256" key="2">
    <source>
        <dbReference type="ARBA" id="ARBA00022448"/>
    </source>
</evidence>
<evidence type="ECO:0000256" key="1">
    <source>
        <dbReference type="ARBA" id="ARBA00004651"/>
    </source>
</evidence>
<comment type="caution">
    <text evidence="9">The sequence shown here is derived from an EMBL/GenBank/DDBJ whole genome shotgun (WGS) entry which is preliminary data.</text>
</comment>
<evidence type="ECO:0000256" key="7">
    <source>
        <dbReference type="RuleBase" id="RU363032"/>
    </source>
</evidence>